<sequence length="79" mass="9104">MFAGVLYWAAWRIVLPKVFGYELVPRKERLDDGTVVTVVSVGVFTLCLLVFGVSWFCSRILFSSFRIRRCSDSGFDWKC</sequence>
<evidence type="ECO:0000313" key="2">
    <source>
        <dbReference type="EMBL" id="KAG1796914.1"/>
    </source>
</evidence>
<keyword evidence="1" id="KW-1133">Transmembrane helix</keyword>
<evidence type="ECO:0000313" key="3">
    <source>
        <dbReference type="Proteomes" id="UP000807769"/>
    </source>
</evidence>
<dbReference type="GeneID" id="64637148"/>
<organism evidence="2 3">
    <name type="scientific">Suillus subaureus</name>
    <dbReference type="NCBI Taxonomy" id="48587"/>
    <lineage>
        <taxon>Eukaryota</taxon>
        <taxon>Fungi</taxon>
        <taxon>Dikarya</taxon>
        <taxon>Basidiomycota</taxon>
        <taxon>Agaricomycotina</taxon>
        <taxon>Agaricomycetes</taxon>
        <taxon>Agaricomycetidae</taxon>
        <taxon>Boletales</taxon>
        <taxon>Suillineae</taxon>
        <taxon>Suillaceae</taxon>
        <taxon>Suillus</taxon>
    </lineage>
</organism>
<keyword evidence="1" id="KW-0472">Membrane</keyword>
<dbReference type="RefSeq" id="XP_041185425.1">
    <property type="nucleotide sequence ID" value="XM_041343132.1"/>
</dbReference>
<name>A0A9P7DK93_9AGAM</name>
<dbReference type="Proteomes" id="UP000807769">
    <property type="component" value="Unassembled WGS sequence"/>
</dbReference>
<protein>
    <submittedName>
        <fullName evidence="2">Uncharacterized protein</fullName>
    </submittedName>
</protein>
<keyword evidence="3" id="KW-1185">Reference proteome</keyword>
<comment type="caution">
    <text evidence="2">The sequence shown here is derived from an EMBL/GenBank/DDBJ whole genome shotgun (WGS) entry which is preliminary data.</text>
</comment>
<dbReference type="AlphaFoldDB" id="A0A9P7DK93"/>
<gene>
    <name evidence="2" type="ORF">BJ212DRAFT_408460</name>
</gene>
<evidence type="ECO:0000256" key="1">
    <source>
        <dbReference type="SAM" id="Phobius"/>
    </source>
</evidence>
<keyword evidence="1" id="KW-0812">Transmembrane</keyword>
<accession>A0A9P7DK93</accession>
<dbReference type="EMBL" id="JABBWG010000234">
    <property type="protein sequence ID" value="KAG1796914.1"/>
    <property type="molecule type" value="Genomic_DNA"/>
</dbReference>
<dbReference type="OrthoDB" id="5982228at2759"/>
<reference evidence="2" key="1">
    <citation type="journal article" date="2020" name="New Phytol.">
        <title>Comparative genomics reveals dynamic genome evolution in host specialist ectomycorrhizal fungi.</title>
        <authorList>
            <person name="Lofgren L.A."/>
            <person name="Nguyen N.H."/>
            <person name="Vilgalys R."/>
            <person name="Ruytinx J."/>
            <person name="Liao H.L."/>
            <person name="Branco S."/>
            <person name="Kuo A."/>
            <person name="LaButti K."/>
            <person name="Lipzen A."/>
            <person name="Andreopoulos W."/>
            <person name="Pangilinan J."/>
            <person name="Riley R."/>
            <person name="Hundley H."/>
            <person name="Na H."/>
            <person name="Barry K."/>
            <person name="Grigoriev I.V."/>
            <person name="Stajich J.E."/>
            <person name="Kennedy P.G."/>
        </authorList>
    </citation>
    <scope>NUCLEOTIDE SEQUENCE</scope>
    <source>
        <strain evidence="2">MN1</strain>
    </source>
</reference>
<proteinExistence type="predicted"/>
<feature type="transmembrane region" description="Helical" evidence="1">
    <location>
        <begin position="36"/>
        <end position="62"/>
    </location>
</feature>